<evidence type="ECO:0000313" key="3">
    <source>
        <dbReference type="Proteomes" id="UP000290288"/>
    </source>
</evidence>
<name>A0A4Q2DBX4_9AGAR</name>
<reference evidence="2 3" key="1">
    <citation type="submission" date="2019-01" db="EMBL/GenBank/DDBJ databases">
        <title>Draft genome sequence of Psathyrella aberdarensis IHI B618.</title>
        <authorList>
            <person name="Buettner E."/>
            <person name="Kellner H."/>
        </authorList>
    </citation>
    <scope>NUCLEOTIDE SEQUENCE [LARGE SCALE GENOMIC DNA]</scope>
    <source>
        <strain evidence="2 3">IHI B618</strain>
    </source>
</reference>
<sequence length="154" mass="16855">MVLFLSRARISEPPSTLPLLQSSNASAAAPTQPFFRPFKLKRSTRFRQAILEAGTGANSQTLTPPAKLKVPERYRQQRKEEMARVAQAAATSSSDGTPISTLTPGATAEPQTVNYELQQLDIDFDKLSSTIAVLCLKYDRLFALQSSLAQKGKN</sequence>
<evidence type="ECO:0000256" key="1">
    <source>
        <dbReference type="SAM" id="MobiDB-lite"/>
    </source>
</evidence>
<dbReference type="Proteomes" id="UP000290288">
    <property type="component" value="Unassembled WGS sequence"/>
</dbReference>
<accession>A0A4Q2DBX4</accession>
<feature type="region of interest" description="Disordered" evidence="1">
    <location>
        <begin position="80"/>
        <end position="99"/>
    </location>
</feature>
<feature type="compositionally biased region" description="Polar residues" evidence="1">
    <location>
        <begin position="89"/>
        <end position="99"/>
    </location>
</feature>
<keyword evidence="3" id="KW-1185">Reference proteome</keyword>
<dbReference type="AlphaFoldDB" id="A0A4Q2DBX4"/>
<evidence type="ECO:0000313" key="2">
    <source>
        <dbReference type="EMBL" id="RXW16341.1"/>
    </source>
</evidence>
<gene>
    <name evidence="2" type="ORF">EST38_g9513</name>
</gene>
<comment type="caution">
    <text evidence="2">The sequence shown here is derived from an EMBL/GenBank/DDBJ whole genome shotgun (WGS) entry which is preliminary data.</text>
</comment>
<protein>
    <submittedName>
        <fullName evidence="2">Uncharacterized protein</fullName>
    </submittedName>
</protein>
<dbReference type="EMBL" id="SDEE01000448">
    <property type="protein sequence ID" value="RXW16341.1"/>
    <property type="molecule type" value="Genomic_DNA"/>
</dbReference>
<organism evidence="2 3">
    <name type="scientific">Candolleomyces aberdarensis</name>
    <dbReference type="NCBI Taxonomy" id="2316362"/>
    <lineage>
        <taxon>Eukaryota</taxon>
        <taxon>Fungi</taxon>
        <taxon>Dikarya</taxon>
        <taxon>Basidiomycota</taxon>
        <taxon>Agaricomycotina</taxon>
        <taxon>Agaricomycetes</taxon>
        <taxon>Agaricomycetidae</taxon>
        <taxon>Agaricales</taxon>
        <taxon>Agaricineae</taxon>
        <taxon>Psathyrellaceae</taxon>
        <taxon>Candolleomyces</taxon>
    </lineage>
</organism>
<proteinExistence type="predicted"/>